<evidence type="ECO:0000313" key="2">
    <source>
        <dbReference type="EMBL" id="RHZ89121.1"/>
    </source>
</evidence>
<keyword evidence="3" id="KW-1185">Reference proteome</keyword>
<dbReference type="EMBL" id="PQFF01000017">
    <property type="protein sequence ID" value="RHZ89121.1"/>
    <property type="molecule type" value="Genomic_DNA"/>
</dbReference>
<gene>
    <name evidence="2" type="ORF">Glove_19g175</name>
</gene>
<accession>A0A397JMF7</accession>
<dbReference type="Proteomes" id="UP000266861">
    <property type="component" value="Unassembled WGS sequence"/>
</dbReference>
<evidence type="ECO:0000313" key="3">
    <source>
        <dbReference type="Proteomes" id="UP000266861"/>
    </source>
</evidence>
<evidence type="ECO:0000256" key="1">
    <source>
        <dbReference type="SAM" id="MobiDB-lite"/>
    </source>
</evidence>
<name>A0A397JMF7_9GLOM</name>
<protein>
    <submittedName>
        <fullName evidence="2">Uncharacterized protein</fullName>
    </submittedName>
</protein>
<organism evidence="2 3">
    <name type="scientific">Diversispora epigaea</name>
    <dbReference type="NCBI Taxonomy" id="1348612"/>
    <lineage>
        <taxon>Eukaryota</taxon>
        <taxon>Fungi</taxon>
        <taxon>Fungi incertae sedis</taxon>
        <taxon>Mucoromycota</taxon>
        <taxon>Glomeromycotina</taxon>
        <taxon>Glomeromycetes</taxon>
        <taxon>Diversisporales</taxon>
        <taxon>Diversisporaceae</taxon>
        <taxon>Diversispora</taxon>
    </lineage>
</organism>
<feature type="region of interest" description="Disordered" evidence="1">
    <location>
        <begin position="161"/>
        <end position="180"/>
    </location>
</feature>
<reference evidence="2 3" key="1">
    <citation type="submission" date="2018-08" db="EMBL/GenBank/DDBJ databases">
        <title>Genome and evolution of the arbuscular mycorrhizal fungus Diversispora epigaea (formerly Glomus versiforme) and its bacterial endosymbionts.</title>
        <authorList>
            <person name="Sun X."/>
            <person name="Fei Z."/>
            <person name="Harrison M."/>
        </authorList>
    </citation>
    <scope>NUCLEOTIDE SEQUENCE [LARGE SCALE GENOMIC DNA]</scope>
    <source>
        <strain evidence="2 3">IT104</strain>
    </source>
</reference>
<feature type="compositionally biased region" description="Acidic residues" evidence="1">
    <location>
        <begin position="169"/>
        <end position="180"/>
    </location>
</feature>
<sequence>MKRAHEEMNTLPQEMIRLVKHWKSSFKSIDTAIEKLLKKIELGTIIHLKQIQNRTFYSLNDCITRFDSFLNNHEIFSTEWNVISLLDEYKLPINSLIVHSPFNNLYRNDNFSLISTRTSPEPIEINTEKLVFLSITDDSVELTNSTMEKLADLEESCNSDNDITINGDSDSDLETIGDSE</sequence>
<comment type="caution">
    <text evidence="2">The sequence shown here is derived from an EMBL/GenBank/DDBJ whole genome shotgun (WGS) entry which is preliminary data.</text>
</comment>
<dbReference type="AlphaFoldDB" id="A0A397JMF7"/>
<proteinExistence type="predicted"/>